<feature type="compositionally biased region" description="Low complexity" evidence="1">
    <location>
        <begin position="581"/>
        <end position="590"/>
    </location>
</feature>
<feature type="region of interest" description="Disordered" evidence="1">
    <location>
        <begin position="569"/>
        <end position="641"/>
    </location>
</feature>
<dbReference type="RefSeq" id="XP_003835963.1">
    <property type="nucleotide sequence ID" value="XM_003835915.1"/>
</dbReference>
<sequence>MRQCLRCCDSPSSENRCRSGPTPRRQQQPPRAMKTIIALSLLAASIPAAMAQQDCISLQGSTACPAFRSASISRNLTGQFSFLSFVSNAQTFDDSLRNYIATTYAQQQFQNVLGCSSVNLTNTTNLYARYTTTVLCNAIVQASRESCGLRNRAATPLCADACADFAISEQGIVASPDLCGTPGNNAVPQIRSDFTRCSNPAEALSGNCIEAVDNEPDECGYQGNLRGLCAYCGGSTVNSTDSCCITSNVESRCQGVTLPPIRSMPPLFPSGTSSAGPSSTGGGGSHGDRPSGSGLSGGAIAGIVIGSLVGAALILAAVIFCCIHVRKRRNSQAGSVFNTPVQSSLHSPKGAPKPPMAYGGDSHPSATILPGARVQRMSALEGSASSESHSDRDSHMLTAYGAARGFDSPRSIRGALPKREGSLSNHSALDTSTTTPHSRSDQGRNFSSPEGLASGQSEQLQFFKDYYSQDDIHPNDTVATLWAYQPRAGDEFELERGDMLKVVGIWDDGWATGVRLSETAEQWEARKIEQRDSGVSNGGRQSQVETDGEIKAFPLVCVCLPQHWRKTIEGDSTDTGGHGSGVVSSSSPSPDCSPPQFWSRARKMMEHPDSAPSQAMRPLLFKTPKPGSTGSSTLINSPPNY</sequence>
<dbReference type="eggNOG" id="ENOG502QTHB">
    <property type="taxonomic scope" value="Eukaryota"/>
</dbReference>
<dbReference type="EMBL" id="FP929094">
    <property type="protein sequence ID" value="CBX92598.1"/>
    <property type="molecule type" value="Genomic_DNA"/>
</dbReference>
<proteinExistence type="predicted"/>
<dbReference type="PANTHER" id="PTHR16861">
    <property type="entry name" value="GLYCOPROTEIN 38"/>
    <property type="match status" value="1"/>
</dbReference>
<feature type="transmembrane region" description="Helical" evidence="2">
    <location>
        <begin position="299"/>
        <end position="323"/>
    </location>
</feature>
<feature type="region of interest" description="Disordered" evidence="1">
    <location>
        <begin position="408"/>
        <end position="454"/>
    </location>
</feature>
<feature type="compositionally biased region" description="Polar residues" evidence="1">
    <location>
        <begin position="422"/>
        <end position="454"/>
    </location>
</feature>
<keyword evidence="2" id="KW-1133">Transmembrane helix</keyword>
<evidence type="ECO:0008006" key="5">
    <source>
        <dbReference type="Google" id="ProtNLM"/>
    </source>
</evidence>
<name>E4ZMZ5_LEPMJ</name>
<evidence type="ECO:0000313" key="4">
    <source>
        <dbReference type="Proteomes" id="UP000002668"/>
    </source>
</evidence>
<dbReference type="AlphaFoldDB" id="E4ZMZ5"/>
<gene>
    <name evidence="3" type="ORF">LEMA_P053040.1</name>
</gene>
<dbReference type="InterPro" id="IPR036028">
    <property type="entry name" value="SH3-like_dom_sf"/>
</dbReference>
<dbReference type="InParanoid" id="E4ZMZ5"/>
<feature type="region of interest" description="Disordered" evidence="1">
    <location>
        <begin position="527"/>
        <end position="546"/>
    </location>
</feature>
<dbReference type="GeneID" id="13286985"/>
<feature type="region of interest" description="Disordered" evidence="1">
    <location>
        <begin position="339"/>
        <end position="368"/>
    </location>
</feature>
<protein>
    <recommendedName>
        <fullName evidence="5">SH3 domain-containing protein</fullName>
    </recommendedName>
</protein>
<dbReference type="CDD" id="cd12841">
    <property type="entry name" value="TM_EphA1"/>
    <property type="match status" value="1"/>
</dbReference>
<dbReference type="Gene3D" id="2.30.30.40">
    <property type="entry name" value="SH3 Domains"/>
    <property type="match status" value="1"/>
</dbReference>
<dbReference type="OrthoDB" id="2163411at2759"/>
<reference evidence="4" key="1">
    <citation type="journal article" date="2011" name="Nat. Commun.">
        <title>Effector diversification within compartments of the Leptosphaeria maculans genome affected by Repeat-Induced Point mutations.</title>
        <authorList>
            <person name="Rouxel T."/>
            <person name="Grandaubert J."/>
            <person name="Hane J.K."/>
            <person name="Hoede C."/>
            <person name="van de Wouw A.P."/>
            <person name="Couloux A."/>
            <person name="Dominguez V."/>
            <person name="Anthouard V."/>
            <person name="Bally P."/>
            <person name="Bourras S."/>
            <person name="Cozijnsen A.J."/>
            <person name="Ciuffetti L.M."/>
            <person name="Degrave A."/>
            <person name="Dilmaghani A."/>
            <person name="Duret L."/>
            <person name="Fudal I."/>
            <person name="Goodwin S.B."/>
            <person name="Gout L."/>
            <person name="Glaser N."/>
            <person name="Linglin J."/>
            <person name="Kema G.H.J."/>
            <person name="Lapalu N."/>
            <person name="Lawrence C.B."/>
            <person name="May K."/>
            <person name="Meyer M."/>
            <person name="Ollivier B."/>
            <person name="Poulain J."/>
            <person name="Schoch C.L."/>
            <person name="Simon A."/>
            <person name="Spatafora J.W."/>
            <person name="Stachowiak A."/>
            <person name="Turgeon B.G."/>
            <person name="Tyler B.M."/>
            <person name="Vincent D."/>
            <person name="Weissenbach J."/>
            <person name="Amselem J."/>
            <person name="Quesneville H."/>
            <person name="Oliver R.P."/>
            <person name="Wincker P."/>
            <person name="Balesdent M.-H."/>
            <person name="Howlett B.J."/>
        </authorList>
    </citation>
    <scope>NUCLEOTIDE SEQUENCE [LARGE SCALE GENOMIC DNA]</scope>
    <source>
        <strain evidence="4">JN3 / isolate v23.1.3 / race Av1-4-5-6-7-8</strain>
    </source>
</reference>
<evidence type="ECO:0000313" key="3">
    <source>
        <dbReference type="EMBL" id="CBX92598.1"/>
    </source>
</evidence>
<dbReference type="OMA" id="CADTCAL"/>
<dbReference type="STRING" id="985895.E4ZMZ5"/>
<dbReference type="HOGENOM" id="CLU_022614_0_0_1"/>
<feature type="compositionally biased region" description="Polar residues" evidence="1">
    <location>
        <begin position="533"/>
        <end position="545"/>
    </location>
</feature>
<keyword evidence="2" id="KW-0812">Transmembrane</keyword>
<keyword evidence="2" id="KW-0472">Membrane</keyword>
<evidence type="ECO:0000256" key="1">
    <source>
        <dbReference type="SAM" id="MobiDB-lite"/>
    </source>
</evidence>
<dbReference type="SUPFAM" id="SSF50044">
    <property type="entry name" value="SH3-domain"/>
    <property type="match status" value="1"/>
</dbReference>
<dbReference type="Proteomes" id="UP000002668">
    <property type="component" value="Genome"/>
</dbReference>
<feature type="compositionally biased region" description="Polar residues" evidence="1">
    <location>
        <begin position="626"/>
        <end position="641"/>
    </location>
</feature>
<feature type="compositionally biased region" description="Low complexity" evidence="1">
    <location>
        <begin position="269"/>
        <end position="278"/>
    </location>
</feature>
<dbReference type="VEuPathDB" id="FungiDB:LEMA_P053040.1"/>
<feature type="region of interest" description="Disordered" evidence="1">
    <location>
        <begin position="264"/>
        <end position="292"/>
    </location>
</feature>
<dbReference type="PANTHER" id="PTHR16861:SF4">
    <property type="entry name" value="SH3 DOMAIN PROTEIN (AFU_ORTHOLOGUE AFUA_1G13610)"/>
    <property type="match status" value="1"/>
</dbReference>
<feature type="region of interest" description="Disordered" evidence="1">
    <location>
        <begin position="11"/>
        <end position="30"/>
    </location>
</feature>
<accession>E4ZMZ5</accession>
<evidence type="ECO:0000256" key="2">
    <source>
        <dbReference type="SAM" id="Phobius"/>
    </source>
</evidence>
<keyword evidence="4" id="KW-1185">Reference proteome</keyword>
<organism evidence="4">
    <name type="scientific">Leptosphaeria maculans (strain JN3 / isolate v23.1.3 / race Av1-4-5-6-7-8)</name>
    <name type="common">Blackleg fungus</name>
    <name type="synonym">Phoma lingam</name>
    <dbReference type="NCBI Taxonomy" id="985895"/>
    <lineage>
        <taxon>Eukaryota</taxon>
        <taxon>Fungi</taxon>
        <taxon>Dikarya</taxon>
        <taxon>Ascomycota</taxon>
        <taxon>Pezizomycotina</taxon>
        <taxon>Dothideomycetes</taxon>
        <taxon>Pleosporomycetidae</taxon>
        <taxon>Pleosporales</taxon>
        <taxon>Pleosporineae</taxon>
        <taxon>Leptosphaeriaceae</taxon>
        <taxon>Plenodomus</taxon>
        <taxon>Plenodomus lingam/Leptosphaeria maculans species complex</taxon>
    </lineage>
</organism>